<dbReference type="Proteomes" id="UP000435112">
    <property type="component" value="Unassembled WGS sequence"/>
</dbReference>
<comment type="caution">
    <text evidence="2">The sequence shown here is derived from an EMBL/GenBank/DDBJ whole genome shotgun (WGS) entry which is preliminary data.</text>
</comment>
<feature type="compositionally biased region" description="Polar residues" evidence="1">
    <location>
        <begin position="111"/>
        <end position="123"/>
    </location>
</feature>
<reference evidence="2 3" key="1">
    <citation type="submission" date="2018-09" db="EMBL/GenBank/DDBJ databases">
        <title>Genomic investigation of the strawberry pathogen Phytophthora fragariae indicates pathogenicity is determined by transcriptional variation in three key races.</title>
        <authorList>
            <person name="Adams T.M."/>
            <person name="Armitage A.D."/>
            <person name="Sobczyk M.K."/>
            <person name="Bates H.J."/>
            <person name="Dunwell J.M."/>
            <person name="Nellist C.F."/>
            <person name="Harrison R.J."/>
        </authorList>
    </citation>
    <scope>NUCLEOTIDE SEQUENCE [LARGE SCALE GENOMIC DNA]</scope>
    <source>
        <strain evidence="2 3">SCRP324</strain>
    </source>
</reference>
<protein>
    <submittedName>
        <fullName evidence="2">Uncharacterized protein</fullName>
    </submittedName>
</protein>
<evidence type="ECO:0000313" key="3">
    <source>
        <dbReference type="Proteomes" id="UP000435112"/>
    </source>
</evidence>
<evidence type="ECO:0000256" key="1">
    <source>
        <dbReference type="SAM" id="MobiDB-lite"/>
    </source>
</evidence>
<proteinExistence type="predicted"/>
<feature type="region of interest" description="Disordered" evidence="1">
    <location>
        <begin position="40"/>
        <end position="126"/>
    </location>
</feature>
<gene>
    <name evidence="2" type="ORF">PR002_g29678</name>
</gene>
<name>A0A6A3GYQ0_9STRA</name>
<dbReference type="EMBL" id="QXFU01006046">
    <property type="protein sequence ID" value="KAE8962189.1"/>
    <property type="molecule type" value="Genomic_DNA"/>
</dbReference>
<evidence type="ECO:0000313" key="2">
    <source>
        <dbReference type="EMBL" id="KAE8962189.1"/>
    </source>
</evidence>
<sequence length="145" mass="15885">MPRELRVKAKVSTDGERRLRQGVGGFFRGHVRYWMQPPNAVKAPAVGPSVHITRRARRRKREEPGGSSRDSSTAEDAVRILGRPSGLPGSLRTETRSRSTMPKLSCAPIRASTSRSARGTGSDSMECEDQAGLFTRYGIGCLSWA</sequence>
<organism evidence="2 3">
    <name type="scientific">Phytophthora rubi</name>
    <dbReference type="NCBI Taxonomy" id="129364"/>
    <lineage>
        <taxon>Eukaryota</taxon>
        <taxon>Sar</taxon>
        <taxon>Stramenopiles</taxon>
        <taxon>Oomycota</taxon>
        <taxon>Peronosporomycetes</taxon>
        <taxon>Peronosporales</taxon>
        <taxon>Peronosporaceae</taxon>
        <taxon>Phytophthora</taxon>
    </lineage>
</organism>
<accession>A0A6A3GYQ0</accession>
<dbReference type="AlphaFoldDB" id="A0A6A3GYQ0"/>